<reference evidence="2" key="1">
    <citation type="journal article" date="2019" name="Int. J. Syst. Evol. Microbiol.">
        <title>The Global Catalogue of Microorganisms (GCM) 10K type strain sequencing project: providing services to taxonomists for standard genome sequencing and annotation.</title>
        <authorList>
            <consortium name="The Broad Institute Genomics Platform"/>
            <consortium name="The Broad Institute Genome Sequencing Center for Infectious Disease"/>
            <person name="Wu L."/>
            <person name="Ma J."/>
        </authorList>
    </citation>
    <scope>NUCLEOTIDE SEQUENCE [LARGE SCALE GENOMIC DNA]</scope>
    <source>
        <strain evidence="2">CCUG 54518</strain>
    </source>
</reference>
<name>A0ABW2R5S2_9BURK</name>
<accession>A0ABW2R5S2</accession>
<dbReference type="RefSeq" id="WP_382253358.1">
    <property type="nucleotide sequence ID" value="NZ_JBHTBX010000001.1"/>
</dbReference>
<protein>
    <submittedName>
        <fullName evidence="1">Uncharacterized protein</fullName>
    </submittedName>
</protein>
<dbReference type="Proteomes" id="UP001596495">
    <property type="component" value="Unassembled WGS sequence"/>
</dbReference>
<gene>
    <name evidence="1" type="ORF">ACFQNJ_01785</name>
</gene>
<dbReference type="EMBL" id="JBHTBX010000001">
    <property type="protein sequence ID" value="MFC7433236.1"/>
    <property type="molecule type" value="Genomic_DNA"/>
</dbReference>
<evidence type="ECO:0000313" key="1">
    <source>
        <dbReference type="EMBL" id="MFC7433236.1"/>
    </source>
</evidence>
<evidence type="ECO:0000313" key="2">
    <source>
        <dbReference type="Proteomes" id="UP001596495"/>
    </source>
</evidence>
<organism evidence="1 2">
    <name type="scientific">Hydrogenophaga bisanensis</name>
    <dbReference type="NCBI Taxonomy" id="439611"/>
    <lineage>
        <taxon>Bacteria</taxon>
        <taxon>Pseudomonadati</taxon>
        <taxon>Pseudomonadota</taxon>
        <taxon>Betaproteobacteria</taxon>
        <taxon>Burkholderiales</taxon>
        <taxon>Comamonadaceae</taxon>
        <taxon>Hydrogenophaga</taxon>
    </lineage>
</organism>
<sequence length="174" mass="18851">MLTRTEKAKEELKPGSRTLGQRERSLLLLADGKQDEEGLAGLFGGAGATLIEHLIEQGYLVRTSPRTTVAKAVPARQTPSEEGGHGDQFAGTRSLATARMFLFDISERMFARRDPVLAQRYRDALRQAREPAAMLAVGRALISDIEALAGPSRADGISERLARLLPATLLEQAA</sequence>
<keyword evidence="2" id="KW-1185">Reference proteome</keyword>
<proteinExistence type="predicted"/>
<comment type="caution">
    <text evidence="1">The sequence shown here is derived from an EMBL/GenBank/DDBJ whole genome shotgun (WGS) entry which is preliminary data.</text>
</comment>